<proteinExistence type="predicted"/>
<name>A0ABP9EDC2_9GAMM</name>
<sequence length="67" mass="7702">MAKKASTSQREAELQAEVAMLKRQLAEQQEDLAILKKAAVDSICQRNTHFKYLFGRFEAQCLSWSRV</sequence>
<dbReference type="Proteomes" id="UP001499988">
    <property type="component" value="Unassembled WGS sequence"/>
</dbReference>
<dbReference type="EMBL" id="BAABJZ010000006">
    <property type="protein sequence ID" value="GAA4875236.1"/>
    <property type="molecule type" value="Genomic_DNA"/>
</dbReference>
<protein>
    <recommendedName>
        <fullName evidence="4">Transposase</fullName>
    </recommendedName>
</protein>
<feature type="coiled-coil region" evidence="1">
    <location>
        <begin position="4"/>
        <end position="38"/>
    </location>
</feature>
<reference evidence="3" key="1">
    <citation type="journal article" date="2019" name="Int. J. Syst. Evol. Microbiol.">
        <title>The Global Catalogue of Microorganisms (GCM) 10K type strain sequencing project: providing services to taxonomists for standard genome sequencing and annotation.</title>
        <authorList>
            <consortium name="The Broad Institute Genomics Platform"/>
            <consortium name="The Broad Institute Genome Sequencing Center for Infectious Disease"/>
            <person name="Wu L."/>
            <person name="Ma J."/>
        </authorList>
    </citation>
    <scope>NUCLEOTIDE SEQUENCE [LARGE SCALE GENOMIC DNA]</scope>
    <source>
        <strain evidence="3">JCM 18401</strain>
    </source>
</reference>
<gene>
    <name evidence="2" type="ORF">GCM10023333_05610</name>
</gene>
<evidence type="ECO:0000313" key="2">
    <source>
        <dbReference type="EMBL" id="GAA4875236.1"/>
    </source>
</evidence>
<keyword evidence="3" id="KW-1185">Reference proteome</keyword>
<comment type="caution">
    <text evidence="2">The sequence shown here is derived from an EMBL/GenBank/DDBJ whole genome shotgun (WGS) entry which is preliminary data.</text>
</comment>
<evidence type="ECO:0008006" key="4">
    <source>
        <dbReference type="Google" id="ProtNLM"/>
    </source>
</evidence>
<evidence type="ECO:0000256" key="1">
    <source>
        <dbReference type="SAM" id="Coils"/>
    </source>
</evidence>
<evidence type="ECO:0000313" key="3">
    <source>
        <dbReference type="Proteomes" id="UP001499988"/>
    </source>
</evidence>
<keyword evidence="1" id="KW-0175">Coiled coil</keyword>
<accession>A0ABP9EDC2</accession>
<organism evidence="2 3">
    <name type="scientific">Ferrimonas pelagia</name>
    <dbReference type="NCBI Taxonomy" id="1177826"/>
    <lineage>
        <taxon>Bacteria</taxon>
        <taxon>Pseudomonadati</taxon>
        <taxon>Pseudomonadota</taxon>
        <taxon>Gammaproteobacteria</taxon>
        <taxon>Alteromonadales</taxon>
        <taxon>Ferrimonadaceae</taxon>
        <taxon>Ferrimonas</taxon>
    </lineage>
</organism>